<dbReference type="InterPro" id="IPR045068">
    <property type="entry name" value="BACURD1-3"/>
</dbReference>
<evidence type="ECO:0000313" key="3">
    <source>
        <dbReference type="Proteomes" id="UP001610563"/>
    </source>
</evidence>
<reference evidence="2 3" key="1">
    <citation type="submission" date="2024-07" db="EMBL/GenBank/DDBJ databases">
        <title>Section-level genome sequencing and comparative genomics of Aspergillus sections Usti and Cavernicolus.</title>
        <authorList>
            <consortium name="Lawrence Berkeley National Laboratory"/>
            <person name="Nybo J.L."/>
            <person name="Vesth T.C."/>
            <person name="Theobald S."/>
            <person name="Frisvad J.C."/>
            <person name="Larsen T.O."/>
            <person name="Kjaerboelling I."/>
            <person name="Rothschild-Mancinelli K."/>
            <person name="Lyhne E.K."/>
            <person name="Kogle M.E."/>
            <person name="Barry K."/>
            <person name="Clum A."/>
            <person name="Na H."/>
            <person name="Ledsgaard L."/>
            <person name="Lin J."/>
            <person name="Lipzen A."/>
            <person name="Kuo A."/>
            <person name="Riley R."/>
            <person name="Mondo S."/>
            <person name="Labutti K."/>
            <person name="Haridas S."/>
            <person name="Pangalinan J."/>
            <person name="Salamov A.A."/>
            <person name="Simmons B.A."/>
            <person name="Magnuson J.K."/>
            <person name="Chen J."/>
            <person name="Drula E."/>
            <person name="Henrissat B."/>
            <person name="Wiebenga A."/>
            <person name="Lubbers R.J."/>
            <person name="Gomes A.C."/>
            <person name="Makela M.R."/>
            <person name="Stajich J."/>
            <person name="Grigoriev I.V."/>
            <person name="Mortensen U.H."/>
            <person name="De Vries R.P."/>
            <person name="Baker S.E."/>
            <person name="Andersen M.R."/>
        </authorList>
    </citation>
    <scope>NUCLEOTIDE SEQUENCE [LARGE SCALE GENOMIC DNA]</scope>
    <source>
        <strain evidence="2 3">CBS 209.92</strain>
    </source>
</reference>
<dbReference type="Gene3D" id="3.30.710.10">
    <property type="entry name" value="Potassium Channel Kv1.1, Chain A"/>
    <property type="match status" value="1"/>
</dbReference>
<dbReference type="PANTHER" id="PTHR11145">
    <property type="entry name" value="BTB/POZ DOMAIN-CONTAINING ADAPTER FOR CUL3-MEDIATED RHOA DEGRADATION PROTEIN FAMILY MEMBER"/>
    <property type="match status" value="1"/>
</dbReference>
<organism evidence="2 3">
    <name type="scientific">Aspergillus keveii</name>
    <dbReference type="NCBI Taxonomy" id="714993"/>
    <lineage>
        <taxon>Eukaryota</taxon>
        <taxon>Fungi</taxon>
        <taxon>Dikarya</taxon>
        <taxon>Ascomycota</taxon>
        <taxon>Pezizomycotina</taxon>
        <taxon>Eurotiomycetes</taxon>
        <taxon>Eurotiomycetidae</taxon>
        <taxon>Eurotiales</taxon>
        <taxon>Aspergillaceae</taxon>
        <taxon>Aspergillus</taxon>
        <taxon>Aspergillus subgen. Nidulantes</taxon>
    </lineage>
</organism>
<protein>
    <recommendedName>
        <fullName evidence="1">BTB domain-containing protein</fullName>
    </recommendedName>
</protein>
<evidence type="ECO:0000313" key="2">
    <source>
        <dbReference type="EMBL" id="KAL2787002.1"/>
    </source>
</evidence>
<dbReference type="Proteomes" id="UP001610563">
    <property type="component" value="Unassembled WGS sequence"/>
</dbReference>
<feature type="domain" description="BTB" evidence="1">
    <location>
        <begin position="8"/>
        <end position="67"/>
    </location>
</feature>
<evidence type="ECO:0000259" key="1">
    <source>
        <dbReference type="PROSITE" id="PS50097"/>
    </source>
</evidence>
<comment type="caution">
    <text evidence="2">The sequence shown here is derived from an EMBL/GenBank/DDBJ whole genome shotgun (WGS) entry which is preliminary data.</text>
</comment>
<dbReference type="Pfam" id="PF02214">
    <property type="entry name" value="BTB_2"/>
    <property type="match status" value="1"/>
</dbReference>
<dbReference type="InterPro" id="IPR003131">
    <property type="entry name" value="T1-type_BTB"/>
</dbReference>
<name>A0ABR4FVJ5_9EURO</name>
<keyword evidence="3" id="KW-1185">Reference proteome</keyword>
<dbReference type="SUPFAM" id="SSF54695">
    <property type="entry name" value="POZ domain"/>
    <property type="match status" value="1"/>
</dbReference>
<dbReference type="PROSITE" id="PS50097">
    <property type="entry name" value="BTB"/>
    <property type="match status" value="1"/>
</dbReference>
<dbReference type="EMBL" id="JBFTWV010000105">
    <property type="protein sequence ID" value="KAL2787002.1"/>
    <property type="molecule type" value="Genomic_DNA"/>
</dbReference>
<dbReference type="PANTHER" id="PTHR11145:SF8">
    <property type="entry name" value="RE57120P"/>
    <property type="match status" value="1"/>
</dbReference>
<dbReference type="InterPro" id="IPR000210">
    <property type="entry name" value="BTB/POZ_dom"/>
</dbReference>
<dbReference type="SMART" id="SM00225">
    <property type="entry name" value="BTB"/>
    <property type="match status" value="1"/>
</dbReference>
<sequence>MSGKPSDCIVQLQVGERHFTTSRSTLIEESTYFESLLSGRWNTAREDGSYFVDADPDLFVHILRYLRRRVLPDVRFFGISALETYLAERNYIDRVKVCRWVADTGDGSLHTRDDSSLSVEYHTHWVNLGEVYVCPRRLAAHRGHSEKCGRRCDSAKADGMYTYEEEHGVRVFAVYTRVTIAE</sequence>
<proteinExistence type="predicted"/>
<gene>
    <name evidence="2" type="ORF">BJX66DRAFT_346426</name>
</gene>
<dbReference type="InterPro" id="IPR011333">
    <property type="entry name" value="SKP1/BTB/POZ_sf"/>
</dbReference>
<accession>A0ABR4FVJ5</accession>